<reference evidence="1 2" key="1">
    <citation type="journal article" date="2006" name="PLoS Genet.">
        <title>Comparative genomics of emerging human ehrlichiosis agents.</title>
        <authorList>
            <person name="Dunning Hotopp J.C."/>
            <person name="Lin M."/>
            <person name="Madupu R."/>
            <person name="Crabtree J."/>
            <person name="Angiuoli S.V."/>
            <person name="Eisen J.A."/>
            <person name="Seshadri R."/>
            <person name="Ren Q."/>
            <person name="Wu M."/>
            <person name="Utterback T.R."/>
            <person name="Smith S."/>
            <person name="Lewis M."/>
            <person name="Khouri H."/>
            <person name="Zhang C."/>
            <person name="Niu H."/>
            <person name="Lin Q."/>
            <person name="Ohashi N."/>
            <person name="Zhi N."/>
            <person name="Nelson W."/>
            <person name="Brinkac L.M."/>
            <person name="Dodson R.J."/>
            <person name="Rosovitz M.J."/>
            <person name="Sundaram J."/>
            <person name="Daugherty S.C."/>
            <person name="Davidsen T."/>
            <person name="Durkin A.S."/>
            <person name="Gwinn M."/>
            <person name="Haft D.H."/>
            <person name="Selengut J.D."/>
            <person name="Sullivan S.A."/>
            <person name="Zafar N."/>
            <person name="Zhou L."/>
            <person name="Benahmed F."/>
            <person name="Forberger H."/>
            <person name="Halpin R."/>
            <person name="Mulligan S."/>
            <person name="Robinson J."/>
            <person name="White O."/>
            <person name="Rikihisa Y."/>
            <person name="Tettelin H."/>
        </authorList>
    </citation>
    <scope>NUCLEOTIDE SEQUENCE [LARGE SCALE GENOMIC DNA]</scope>
    <source>
        <strain evidence="1 2">HZ</strain>
    </source>
</reference>
<keyword evidence="2" id="KW-1185">Reference proteome</keyword>
<proteinExistence type="predicted"/>
<protein>
    <submittedName>
        <fullName evidence="1">Uncharacterized protein</fullName>
    </submittedName>
</protein>
<evidence type="ECO:0000313" key="1">
    <source>
        <dbReference type="EMBL" id="ABD44270.1"/>
    </source>
</evidence>
<sequence>MESYHRASICTKLVSLNGLGSKKHQKMAISDKNIFQGKVKKVSKPKNAFYLSEILGHYGENHA</sequence>
<dbReference type="KEGG" id="aph:APH_0666"/>
<accession>Q2GK53</accession>
<name>Q2GK53_ANAPZ</name>
<evidence type="ECO:0000313" key="2">
    <source>
        <dbReference type="Proteomes" id="UP000001943"/>
    </source>
</evidence>
<dbReference type="AlphaFoldDB" id="Q2GK53"/>
<dbReference type="Proteomes" id="UP000001943">
    <property type="component" value="Chromosome"/>
</dbReference>
<organism evidence="1 2">
    <name type="scientific">Anaplasma phagocytophilum (strain HZ)</name>
    <dbReference type="NCBI Taxonomy" id="212042"/>
    <lineage>
        <taxon>Bacteria</taxon>
        <taxon>Pseudomonadati</taxon>
        <taxon>Pseudomonadota</taxon>
        <taxon>Alphaproteobacteria</taxon>
        <taxon>Rickettsiales</taxon>
        <taxon>Anaplasmataceae</taxon>
        <taxon>Anaplasma</taxon>
        <taxon>phagocytophilum group</taxon>
    </lineage>
</organism>
<dbReference type="EnsemblBacteria" id="ABD44270">
    <property type="protein sequence ID" value="ABD44270"/>
    <property type="gene ID" value="APH_0666"/>
</dbReference>
<dbReference type="PaxDb" id="212042-APH_0666"/>
<dbReference type="EMBL" id="CP000235">
    <property type="protein sequence ID" value="ABD44270.1"/>
    <property type="molecule type" value="Genomic_DNA"/>
</dbReference>
<gene>
    <name evidence="1" type="ordered locus">APH_0666</name>
</gene>
<dbReference type="HOGENOM" id="CLU_2875858_0_0_5"/>